<evidence type="ECO:0000256" key="5">
    <source>
        <dbReference type="SAM" id="Phobius"/>
    </source>
</evidence>
<keyword evidence="2" id="KW-0645">Protease</keyword>
<evidence type="ECO:0000313" key="6">
    <source>
        <dbReference type="EMBL" id="PJA45422.1"/>
    </source>
</evidence>
<dbReference type="PANTHER" id="PTHR43343">
    <property type="entry name" value="PEPTIDASE S12"/>
    <property type="match status" value="1"/>
</dbReference>
<dbReference type="AlphaFoldDB" id="A0A2M7XC63"/>
<keyword evidence="5" id="KW-0812">Transmembrane</keyword>
<dbReference type="PRINTS" id="PR00834">
    <property type="entry name" value="PROTEASES2C"/>
</dbReference>
<dbReference type="EMBL" id="PFWU01000039">
    <property type="protein sequence ID" value="PJA45422.1"/>
    <property type="molecule type" value="Genomic_DNA"/>
</dbReference>
<proteinExistence type="inferred from homology"/>
<evidence type="ECO:0000256" key="1">
    <source>
        <dbReference type="ARBA" id="ARBA00010541"/>
    </source>
</evidence>
<dbReference type="SUPFAM" id="SSF50494">
    <property type="entry name" value="Trypsin-like serine proteases"/>
    <property type="match status" value="1"/>
</dbReference>
<dbReference type="InterPro" id="IPR009003">
    <property type="entry name" value="Peptidase_S1_PA"/>
</dbReference>
<dbReference type="GO" id="GO:0004252">
    <property type="term" value="F:serine-type endopeptidase activity"/>
    <property type="evidence" value="ECO:0007669"/>
    <property type="project" value="InterPro"/>
</dbReference>
<name>A0A2M7XC63_9BACT</name>
<evidence type="ECO:0000313" key="7">
    <source>
        <dbReference type="Proteomes" id="UP000229385"/>
    </source>
</evidence>
<dbReference type="Pfam" id="PF13365">
    <property type="entry name" value="Trypsin_2"/>
    <property type="match status" value="1"/>
</dbReference>
<feature type="transmembrane region" description="Helical" evidence="5">
    <location>
        <begin position="7"/>
        <end position="27"/>
    </location>
</feature>
<protein>
    <recommendedName>
        <fullName evidence="8">Serine protease</fullName>
    </recommendedName>
</protein>
<feature type="region of interest" description="Disordered" evidence="4">
    <location>
        <begin position="98"/>
        <end position="118"/>
    </location>
</feature>
<keyword evidence="5" id="KW-0472">Membrane</keyword>
<evidence type="ECO:0000256" key="4">
    <source>
        <dbReference type="SAM" id="MobiDB-lite"/>
    </source>
</evidence>
<sequence length="300" mass="32012">MKTSTLILILIANALVTVLIVLGFMVIPVTGFPSINLSNTGESDEEVISAIETVSPAVVSIIITKDLEKIYDRENNRFNEDPFGRFYFQQRSMSPTAFDPRERVSQGVPPRDGEVTSEPQTKTIEIGGGTGIIISSDGYILTNKHVIEDKTADYTVFLVDGTELSARVIAVSDDTDLALIKVEATDLVAADLGNSDELLVGQTVMAIGNSLNRYESTVTRGVISAIGREISAQSSNGDVVELDNVIQTDAAINPGNSGGPLLNLDGEVVGINTAIDSEGESIGFAIPINSAIEFIETEME</sequence>
<organism evidence="6 7">
    <name type="scientific">Candidatus Uhrbacteria bacterium CG_4_9_14_3_um_filter_50_9</name>
    <dbReference type="NCBI Taxonomy" id="1975035"/>
    <lineage>
        <taxon>Bacteria</taxon>
        <taxon>Candidatus Uhriibacteriota</taxon>
    </lineage>
</organism>
<dbReference type="InterPro" id="IPR043504">
    <property type="entry name" value="Peptidase_S1_PA_chymotrypsin"/>
</dbReference>
<comment type="similarity">
    <text evidence="1">Belongs to the peptidase S1C family.</text>
</comment>
<comment type="caution">
    <text evidence="6">The sequence shown here is derived from an EMBL/GenBank/DDBJ whole genome shotgun (WGS) entry which is preliminary data.</text>
</comment>
<evidence type="ECO:0000256" key="3">
    <source>
        <dbReference type="ARBA" id="ARBA00022801"/>
    </source>
</evidence>
<dbReference type="GO" id="GO:0006508">
    <property type="term" value="P:proteolysis"/>
    <property type="evidence" value="ECO:0007669"/>
    <property type="project" value="UniProtKB-KW"/>
</dbReference>
<dbReference type="Proteomes" id="UP000229385">
    <property type="component" value="Unassembled WGS sequence"/>
</dbReference>
<dbReference type="PANTHER" id="PTHR43343:SF3">
    <property type="entry name" value="PROTEASE DO-LIKE 8, CHLOROPLASTIC"/>
    <property type="match status" value="1"/>
</dbReference>
<evidence type="ECO:0008006" key="8">
    <source>
        <dbReference type="Google" id="ProtNLM"/>
    </source>
</evidence>
<keyword evidence="5" id="KW-1133">Transmembrane helix</keyword>
<reference evidence="7" key="1">
    <citation type="submission" date="2017-09" db="EMBL/GenBank/DDBJ databases">
        <title>Depth-based differentiation of microbial function through sediment-hosted aquifers and enrichment of novel symbionts in the deep terrestrial subsurface.</title>
        <authorList>
            <person name="Probst A.J."/>
            <person name="Ladd B."/>
            <person name="Jarett J.K."/>
            <person name="Geller-Mcgrath D.E."/>
            <person name="Sieber C.M.K."/>
            <person name="Emerson J.B."/>
            <person name="Anantharaman K."/>
            <person name="Thomas B.C."/>
            <person name="Malmstrom R."/>
            <person name="Stieglmeier M."/>
            <person name="Klingl A."/>
            <person name="Woyke T."/>
            <person name="Ryan C.M."/>
            <person name="Banfield J.F."/>
        </authorList>
    </citation>
    <scope>NUCLEOTIDE SEQUENCE [LARGE SCALE GENOMIC DNA]</scope>
</reference>
<dbReference type="InterPro" id="IPR001940">
    <property type="entry name" value="Peptidase_S1C"/>
</dbReference>
<evidence type="ECO:0000256" key="2">
    <source>
        <dbReference type="ARBA" id="ARBA00022670"/>
    </source>
</evidence>
<dbReference type="Gene3D" id="2.40.10.10">
    <property type="entry name" value="Trypsin-like serine proteases"/>
    <property type="match status" value="2"/>
</dbReference>
<accession>A0A2M7XC63</accession>
<gene>
    <name evidence="6" type="ORF">CO174_03290</name>
</gene>
<dbReference type="InterPro" id="IPR051201">
    <property type="entry name" value="Chloro_Bact_Ser_Proteases"/>
</dbReference>
<keyword evidence="3" id="KW-0378">Hydrolase</keyword>